<accession>A0ABR1GV85</accession>
<sequence>MKGLLPLSLPHPRTSTPNHIPAEEAMNGDFDQCFPEFLARDLEMSSAVFAAKNMTAGSPSTVIISDEKGKQRTMSCPGRILTSPYHTASLRIRTLGSIEERDSVVSFMEHQGYCAEKCSDLDSLPGTESSGGLEGPSVSLHQHSIATAATSLASARDSAPSPKSFSPRQRLSREHSWIDADSDDEMDKGEYEGGSNEKTPLALSPRPPTPPNIDPVFENIGSIKELDRSRTPLNQASSSTNRSSRRLSVRLVDIPPRRGSLTCSTISLDTPSRSQSPLTCPEPVLSPRKQLQLFQLSKHKRYLCENETESTNTAVIPRHRNDFNLDPLEFDEDSIFEADLRPWPRPSTVYIQPTPPPSPLPTVQAWLDGSNPPFVPQLPVDDLAKAVPLPPDIMETLRVSIVCFPETMLLSSSFTIETIRAYSKRVRHPSNDPWRESLGDILPHAPRKSLWKKVVWHGRGSISTRLHRSHQSHEDDDAEATTSLEVSVAPNPWAPLRHVFGSCSDYICDALYAHMVAYNYISRVPRSQSTSSTRSSTSSSKKSQNEDIPKKAASLLGLDSSHGPPSVGRIAKKLSAPLTAWGFGKDEMTPVGGASTAAQDNNTRNIEAGLLRCVMRLIGTARMMAQEGGAEDRMMEAEPHEADMMFVRSLCEIVRISEEAAL</sequence>
<reference evidence="2 3" key="1">
    <citation type="journal article" date="2025" name="Microbiol. Resour. Announc.">
        <title>Draft genome sequences for Neonectria magnoliae and Neonectria punicea, canker pathogens of Liriodendron tulipifera and Acer saccharum in West Virginia.</title>
        <authorList>
            <person name="Petronek H.M."/>
            <person name="Kasson M.T."/>
            <person name="Metheny A.M."/>
            <person name="Stauder C.M."/>
            <person name="Lovett B."/>
            <person name="Lynch S.C."/>
            <person name="Garnas J.R."/>
            <person name="Kasson L.R."/>
            <person name="Stajich J.E."/>
        </authorList>
    </citation>
    <scope>NUCLEOTIDE SEQUENCE [LARGE SCALE GENOMIC DNA]</scope>
    <source>
        <strain evidence="2 3">NRRL 64653</strain>
    </source>
</reference>
<feature type="region of interest" description="Disordered" evidence="1">
    <location>
        <begin position="150"/>
        <end position="245"/>
    </location>
</feature>
<dbReference type="Proteomes" id="UP001498476">
    <property type="component" value="Unassembled WGS sequence"/>
</dbReference>
<protein>
    <submittedName>
        <fullName evidence="2">Uncharacterized protein</fullName>
    </submittedName>
</protein>
<dbReference type="EMBL" id="JAZAVJ010000154">
    <property type="protein sequence ID" value="KAK7409349.1"/>
    <property type="molecule type" value="Genomic_DNA"/>
</dbReference>
<feature type="compositionally biased region" description="Low complexity" evidence="1">
    <location>
        <begin position="526"/>
        <end position="542"/>
    </location>
</feature>
<organism evidence="2 3">
    <name type="scientific">Neonectria punicea</name>
    <dbReference type="NCBI Taxonomy" id="979145"/>
    <lineage>
        <taxon>Eukaryota</taxon>
        <taxon>Fungi</taxon>
        <taxon>Dikarya</taxon>
        <taxon>Ascomycota</taxon>
        <taxon>Pezizomycotina</taxon>
        <taxon>Sordariomycetes</taxon>
        <taxon>Hypocreomycetidae</taxon>
        <taxon>Hypocreales</taxon>
        <taxon>Nectriaceae</taxon>
        <taxon>Neonectria</taxon>
    </lineage>
</organism>
<comment type="caution">
    <text evidence="2">The sequence shown here is derived from an EMBL/GenBank/DDBJ whole genome shotgun (WGS) entry which is preliminary data.</text>
</comment>
<name>A0ABR1GV85_9HYPO</name>
<evidence type="ECO:0000313" key="3">
    <source>
        <dbReference type="Proteomes" id="UP001498476"/>
    </source>
</evidence>
<keyword evidence="3" id="KW-1185">Reference proteome</keyword>
<evidence type="ECO:0000256" key="1">
    <source>
        <dbReference type="SAM" id="MobiDB-lite"/>
    </source>
</evidence>
<proteinExistence type="predicted"/>
<evidence type="ECO:0000313" key="2">
    <source>
        <dbReference type="EMBL" id="KAK7409349.1"/>
    </source>
</evidence>
<gene>
    <name evidence="2" type="ORF">QQX98_008473</name>
</gene>
<feature type="region of interest" description="Disordered" evidence="1">
    <location>
        <begin position="526"/>
        <end position="548"/>
    </location>
</feature>
<feature type="compositionally biased region" description="Low complexity" evidence="1">
    <location>
        <begin position="150"/>
        <end position="159"/>
    </location>
</feature>